<dbReference type="GO" id="GO:0015450">
    <property type="term" value="F:protein-transporting ATPase activity"/>
    <property type="evidence" value="ECO:0007669"/>
    <property type="project" value="InterPro"/>
</dbReference>
<evidence type="ECO:0000256" key="3">
    <source>
        <dbReference type="ARBA" id="ARBA00022475"/>
    </source>
</evidence>
<feature type="domain" description="Protein export membrane protein SecD/SecF C-terminal" evidence="10">
    <location>
        <begin position="237"/>
        <end position="407"/>
    </location>
</feature>
<dbReference type="AlphaFoldDB" id="A0A1M5XUF6"/>
<feature type="domain" description="Protein translocase subunit SecDF P1" evidence="11">
    <location>
        <begin position="70"/>
        <end position="127"/>
    </location>
</feature>
<dbReference type="PANTHER" id="PTHR30081">
    <property type="entry name" value="PROTEIN-EXPORT MEMBRANE PROTEIN SEC"/>
    <property type="match status" value="1"/>
</dbReference>
<evidence type="ECO:0000256" key="6">
    <source>
        <dbReference type="ARBA" id="ARBA00022989"/>
    </source>
</evidence>
<dbReference type="InterPro" id="IPR055344">
    <property type="entry name" value="SecD_SecF_C_bact"/>
</dbReference>
<dbReference type="Gene3D" id="1.20.1640.10">
    <property type="entry name" value="Multidrug efflux transporter AcrB transmembrane domain"/>
    <property type="match status" value="1"/>
</dbReference>
<name>A0A1M5XUF6_9FIRM</name>
<dbReference type="FunFam" id="1.20.1640.10:FF:000004">
    <property type="entry name" value="Protein translocase subunit SecD"/>
    <property type="match status" value="1"/>
</dbReference>
<dbReference type="InterPro" id="IPR005791">
    <property type="entry name" value="SecD"/>
</dbReference>
<organism evidence="13 14">
    <name type="scientific">Sporanaerobacter acetigenes DSM 13106</name>
    <dbReference type="NCBI Taxonomy" id="1123281"/>
    <lineage>
        <taxon>Bacteria</taxon>
        <taxon>Bacillati</taxon>
        <taxon>Bacillota</taxon>
        <taxon>Tissierellia</taxon>
        <taxon>Tissierellales</taxon>
        <taxon>Sporanaerobacteraceae</taxon>
        <taxon>Sporanaerobacter</taxon>
    </lineage>
</organism>
<dbReference type="RefSeq" id="WP_072744490.1">
    <property type="nucleotide sequence ID" value="NZ_FQXR01000008.1"/>
</dbReference>
<evidence type="ECO:0000256" key="1">
    <source>
        <dbReference type="ARBA" id="ARBA00004651"/>
    </source>
</evidence>
<sequence length="422" mass="45415">MKLKSAIIFILIIAIVVFGSYTAINGITIGKAKIPSAREAIDLGLDLAGGVYVILEAQTDVKGAELQKIMEQSKAVINERVNGLGVSEPNIVIEGNDRIRIELAGVKDVQEAIDMIGKTAQLKFIDAEGNEVITGQNVKSAEVQYQRNRETQKDQPVVALEFDKEGSKNFADATKKLVDKTNLEEKIIYIVLDNQVLSAPVVKSVIDDGKCVIEGSFTVEDASRLATLIRAGSLPVEMKEIQSSLIGPTLGLEALDKSIYAAFIAIMIIFLFMLLYYRIPGLIADIALTIYILLVLLGMQILNAKLTLPGIAGLILSVGMAVDANVLIFERIKEELRLGKSIGASIESGFKRALSSVLDSNITTLIAGFVLYGFGTGPIRGFGVTLILGIIASMITAVLITKQLLKLAVNIFGTKNSKLYGA</sequence>
<dbReference type="InterPro" id="IPR048634">
    <property type="entry name" value="SecD_SecF_C"/>
</dbReference>
<dbReference type="InterPro" id="IPR001036">
    <property type="entry name" value="Acrflvin-R"/>
</dbReference>
<evidence type="ECO:0000256" key="8">
    <source>
        <dbReference type="ARBA" id="ARBA00023136"/>
    </source>
</evidence>
<evidence type="ECO:0000256" key="9">
    <source>
        <dbReference type="HAMAP-Rule" id="MF_01463"/>
    </source>
</evidence>
<keyword evidence="2 9" id="KW-0813">Transport</keyword>
<comment type="function">
    <text evidence="9">Part of the Sec protein translocase complex. Interacts with the SecYEG preprotein conducting channel. SecDF uses the proton motive force (PMF) to complete protein translocation after the ATP-dependent function of SecA.</text>
</comment>
<dbReference type="Pfam" id="PF02355">
    <property type="entry name" value="SecD_SecF_C"/>
    <property type="match status" value="1"/>
</dbReference>
<protein>
    <recommendedName>
        <fullName evidence="9">Protein translocase subunit SecD</fullName>
    </recommendedName>
</protein>
<keyword evidence="14" id="KW-1185">Reference proteome</keyword>
<dbReference type="Pfam" id="PF22599">
    <property type="entry name" value="SecDF_P1_head"/>
    <property type="match status" value="1"/>
</dbReference>
<dbReference type="Pfam" id="PF21760">
    <property type="entry name" value="SecD_1st"/>
    <property type="match status" value="1"/>
</dbReference>
<dbReference type="GO" id="GO:0006605">
    <property type="term" value="P:protein targeting"/>
    <property type="evidence" value="ECO:0007669"/>
    <property type="project" value="UniProtKB-UniRule"/>
</dbReference>
<keyword evidence="7 9" id="KW-0811">Translocation</keyword>
<reference evidence="13 14" key="1">
    <citation type="submission" date="2016-11" db="EMBL/GenBank/DDBJ databases">
        <authorList>
            <person name="Jaros S."/>
            <person name="Januszkiewicz K."/>
            <person name="Wedrychowicz H."/>
        </authorList>
    </citation>
    <scope>NUCLEOTIDE SEQUENCE [LARGE SCALE GENOMIC DNA]</scope>
    <source>
        <strain evidence="13 14">DSM 13106</strain>
    </source>
</reference>
<accession>A0A1M5XUF6</accession>
<keyword evidence="8 9" id="KW-0472">Membrane</keyword>
<evidence type="ECO:0000259" key="12">
    <source>
        <dbReference type="Pfam" id="PF22599"/>
    </source>
</evidence>
<dbReference type="PRINTS" id="PR00702">
    <property type="entry name" value="ACRIFLAVINRP"/>
</dbReference>
<evidence type="ECO:0000313" key="14">
    <source>
        <dbReference type="Proteomes" id="UP000184389"/>
    </source>
</evidence>
<dbReference type="OrthoDB" id="9805019at2"/>
<dbReference type="Gene3D" id="3.30.70.3220">
    <property type="match status" value="1"/>
</dbReference>
<keyword evidence="3 9" id="KW-1003">Cell membrane</keyword>
<dbReference type="PANTHER" id="PTHR30081:SF1">
    <property type="entry name" value="PROTEIN TRANSLOCASE SUBUNIT SECD"/>
    <property type="match status" value="1"/>
</dbReference>
<feature type="transmembrane region" description="Helical" evidence="9">
    <location>
        <begin position="308"/>
        <end position="332"/>
    </location>
</feature>
<comment type="subunit">
    <text evidence="9">Forms a complex with SecF. Part of the essential Sec protein translocation apparatus which comprises SecA, SecYEG and auxiliary proteins SecDF. Other proteins may also be involved.</text>
</comment>
<proteinExistence type="inferred from homology"/>
<comment type="caution">
    <text evidence="9">Lacks conserved residue(s) required for the propagation of feature annotation.</text>
</comment>
<dbReference type="NCBIfam" id="TIGR01129">
    <property type="entry name" value="secD"/>
    <property type="match status" value="1"/>
</dbReference>
<feature type="domain" description="SecDF P1 head subdomain" evidence="12">
    <location>
        <begin position="129"/>
        <end position="236"/>
    </location>
</feature>
<evidence type="ECO:0000256" key="4">
    <source>
        <dbReference type="ARBA" id="ARBA00022692"/>
    </source>
</evidence>
<feature type="transmembrane region" description="Helical" evidence="9">
    <location>
        <begin position="282"/>
        <end position="302"/>
    </location>
</feature>
<dbReference type="STRING" id="1123281.SAMN02745180_01825"/>
<dbReference type="GO" id="GO:0065002">
    <property type="term" value="P:intracellular protein transmembrane transport"/>
    <property type="evidence" value="ECO:0007669"/>
    <property type="project" value="UniProtKB-UniRule"/>
</dbReference>
<comment type="subcellular location">
    <subcellularLocation>
        <location evidence="1 9">Cell membrane</location>
        <topology evidence="1 9">Multi-pass membrane protein</topology>
    </subcellularLocation>
</comment>
<evidence type="ECO:0000313" key="13">
    <source>
        <dbReference type="EMBL" id="SHI03386.1"/>
    </source>
</evidence>
<keyword evidence="6 9" id="KW-1133">Transmembrane helix</keyword>
<dbReference type="Proteomes" id="UP000184389">
    <property type="component" value="Unassembled WGS sequence"/>
</dbReference>
<dbReference type="InterPro" id="IPR022813">
    <property type="entry name" value="SecD/SecF_arch_bac"/>
</dbReference>
<dbReference type="EMBL" id="FQXR01000008">
    <property type="protein sequence ID" value="SHI03386.1"/>
    <property type="molecule type" value="Genomic_DNA"/>
</dbReference>
<evidence type="ECO:0000259" key="11">
    <source>
        <dbReference type="Pfam" id="PF21760"/>
    </source>
</evidence>
<feature type="transmembrane region" description="Helical" evidence="9">
    <location>
        <begin position="381"/>
        <end position="400"/>
    </location>
</feature>
<dbReference type="NCBIfam" id="TIGR00916">
    <property type="entry name" value="2A0604s01"/>
    <property type="match status" value="1"/>
</dbReference>
<feature type="transmembrane region" description="Helical" evidence="9">
    <location>
        <begin position="353"/>
        <end position="375"/>
    </location>
</feature>
<gene>
    <name evidence="9" type="primary">secD</name>
    <name evidence="13" type="ORF">SAMN02745180_01825</name>
</gene>
<evidence type="ECO:0000259" key="10">
    <source>
        <dbReference type="Pfam" id="PF02355"/>
    </source>
</evidence>
<keyword evidence="5 9" id="KW-0653">Protein transport</keyword>
<evidence type="ECO:0000256" key="5">
    <source>
        <dbReference type="ARBA" id="ARBA00022927"/>
    </source>
</evidence>
<evidence type="ECO:0000256" key="2">
    <source>
        <dbReference type="ARBA" id="ARBA00022448"/>
    </source>
</evidence>
<keyword evidence="4 9" id="KW-0812">Transmembrane</keyword>
<feature type="transmembrane region" description="Helical" evidence="9">
    <location>
        <begin position="259"/>
        <end position="277"/>
    </location>
</feature>
<dbReference type="HAMAP" id="MF_01463_B">
    <property type="entry name" value="SecD_B"/>
    <property type="match status" value="1"/>
</dbReference>
<dbReference type="SUPFAM" id="SSF82866">
    <property type="entry name" value="Multidrug efflux transporter AcrB transmembrane domain"/>
    <property type="match status" value="1"/>
</dbReference>
<dbReference type="GO" id="GO:0005886">
    <property type="term" value="C:plasma membrane"/>
    <property type="evidence" value="ECO:0007669"/>
    <property type="project" value="UniProtKB-SubCell"/>
</dbReference>
<dbReference type="GO" id="GO:0043952">
    <property type="term" value="P:protein transport by the Sec complex"/>
    <property type="evidence" value="ECO:0007669"/>
    <property type="project" value="UniProtKB-UniRule"/>
</dbReference>
<comment type="similarity">
    <text evidence="9">Belongs to the SecD/SecF family. SecD subfamily.</text>
</comment>
<dbReference type="InterPro" id="IPR048631">
    <property type="entry name" value="SecD_1st"/>
</dbReference>
<evidence type="ECO:0000256" key="7">
    <source>
        <dbReference type="ARBA" id="ARBA00023010"/>
    </source>
</evidence>
<dbReference type="InterPro" id="IPR054384">
    <property type="entry name" value="SecDF_P1_head"/>
</dbReference>